<reference evidence="7 8" key="1">
    <citation type="submission" date="2019-07" db="EMBL/GenBank/DDBJ databases">
        <title>Whole genome shotgun sequence of Brevifollis gellanilyticus NBRC 108608.</title>
        <authorList>
            <person name="Hosoyama A."/>
            <person name="Uohara A."/>
            <person name="Ohji S."/>
            <person name="Ichikawa N."/>
        </authorList>
    </citation>
    <scope>NUCLEOTIDE SEQUENCE [LARGE SCALE GENOMIC DNA]</scope>
    <source>
        <strain evidence="7 8">NBRC 108608</strain>
    </source>
</reference>
<evidence type="ECO:0000256" key="4">
    <source>
        <dbReference type="ARBA" id="ARBA00022989"/>
    </source>
</evidence>
<dbReference type="GO" id="GO:0051301">
    <property type="term" value="P:cell division"/>
    <property type="evidence" value="ECO:0007669"/>
    <property type="project" value="InterPro"/>
</dbReference>
<feature type="transmembrane region" description="Helical" evidence="6">
    <location>
        <begin position="189"/>
        <end position="208"/>
    </location>
</feature>
<keyword evidence="3" id="KW-0133">Cell shape</keyword>
<dbReference type="GO" id="GO:0015648">
    <property type="term" value="F:lipid-linked peptidoglycan transporter activity"/>
    <property type="evidence" value="ECO:0007669"/>
    <property type="project" value="TreeGrafter"/>
</dbReference>
<feature type="transmembrane region" description="Helical" evidence="6">
    <location>
        <begin position="166"/>
        <end position="182"/>
    </location>
</feature>
<feature type="transmembrane region" description="Helical" evidence="6">
    <location>
        <begin position="114"/>
        <end position="131"/>
    </location>
</feature>
<keyword evidence="5 6" id="KW-0472">Membrane</keyword>
<feature type="transmembrane region" description="Helical" evidence="6">
    <location>
        <begin position="75"/>
        <end position="94"/>
    </location>
</feature>
<feature type="transmembrane region" description="Helical" evidence="6">
    <location>
        <begin position="143"/>
        <end position="160"/>
    </location>
</feature>
<feature type="transmembrane region" description="Helical" evidence="6">
    <location>
        <begin position="51"/>
        <end position="68"/>
    </location>
</feature>
<keyword evidence="8" id="KW-1185">Reference proteome</keyword>
<dbReference type="GO" id="GO:0032153">
    <property type="term" value="C:cell division site"/>
    <property type="evidence" value="ECO:0007669"/>
    <property type="project" value="TreeGrafter"/>
</dbReference>
<gene>
    <name evidence="7" type="ORF">BGE01nite_36600</name>
</gene>
<proteinExistence type="predicted"/>
<evidence type="ECO:0000313" key="8">
    <source>
        <dbReference type="Proteomes" id="UP000321577"/>
    </source>
</evidence>
<sequence length="407" mass="45314">MTPLFKKFLGINWILMLTMVGLLTFGVYAIFNASSFRIDSPLNLDMKWKDQITWVGLGVPFLFIAALLDYKWVRWACIPLYLGGIASLVYLEIFGVEVKGNKAWVEIAGLRMQPSQIAIMAGIVMLAVIFGELPRIWPVFRRPWLRIIVGGLAAAIPAGMVIKEDLGSGLVWGPVFIAMLLVGSIPFRYIISLILGTLCLIPVIYFFVLKPYQQARIDTSWYLLTNQMEKVDTRGDGWVPNYVQTAVASAGFEGKGPLSAKVPEQRTIHRMFFPEGEAHSDFIFGVICEEFGFRGAVLVLSGIALLLIQGVFVAFCARDQVGRLLVVGVTAMFFAHTFQNAGMNLCMLPVIGLPMPFISYGGTFMIVTLFLMGMMQSVWVHRNISPVKKKATSGGVRELEFDEEEEE</sequence>
<dbReference type="Proteomes" id="UP000321577">
    <property type="component" value="Unassembled WGS sequence"/>
</dbReference>
<dbReference type="EMBL" id="BKAG01000029">
    <property type="protein sequence ID" value="GEP44369.1"/>
    <property type="molecule type" value="Genomic_DNA"/>
</dbReference>
<keyword evidence="4 6" id="KW-1133">Transmembrane helix</keyword>
<dbReference type="GO" id="GO:0005886">
    <property type="term" value="C:plasma membrane"/>
    <property type="evidence" value="ECO:0007669"/>
    <property type="project" value="TreeGrafter"/>
</dbReference>
<feature type="transmembrane region" description="Helical" evidence="6">
    <location>
        <begin position="12"/>
        <end position="31"/>
    </location>
</feature>
<dbReference type="GO" id="GO:0008360">
    <property type="term" value="P:regulation of cell shape"/>
    <property type="evidence" value="ECO:0007669"/>
    <property type="project" value="UniProtKB-KW"/>
</dbReference>
<comment type="caution">
    <text evidence="7">The sequence shown here is derived from an EMBL/GenBank/DDBJ whole genome shotgun (WGS) entry which is preliminary data.</text>
</comment>
<accession>A0A512MCA6</accession>
<evidence type="ECO:0000256" key="6">
    <source>
        <dbReference type="SAM" id="Phobius"/>
    </source>
</evidence>
<evidence type="ECO:0000256" key="2">
    <source>
        <dbReference type="ARBA" id="ARBA00022692"/>
    </source>
</evidence>
<comment type="subcellular location">
    <subcellularLocation>
        <location evidence="1">Membrane</location>
        <topology evidence="1">Multi-pass membrane protein</topology>
    </subcellularLocation>
</comment>
<dbReference type="Pfam" id="PF01098">
    <property type="entry name" value="FTSW_RODA_SPOVE"/>
    <property type="match status" value="1"/>
</dbReference>
<dbReference type="OrthoDB" id="9812661at2"/>
<organism evidence="7 8">
    <name type="scientific">Brevifollis gellanilyticus</name>
    <dbReference type="NCBI Taxonomy" id="748831"/>
    <lineage>
        <taxon>Bacteria</taxon>
        <taxon>Pseudomonadati</taxon>
        <taxon>Verrucomicrobiota</taxon>
        <taxon>Verrucomicrobiia</taxon>
        <taxon>Verrucomicrobiales</taxon>
        <taxon>Verrucomicrobiaceae</taxon>
    </lineage>
</organism>
<name>A0A512MCA6_9BACT</name>
<dbReference type="InterPro" id="IPR001182">
    <property type="entry name" value="FtsW/RodA"/>
</dbReference>
<keyword evidence="2 6" id="KW-0812">Transmembrane</keyword>
<feature type="transmembrane region" description="Helical" evidence="6">
    <location>
        <begin position="357"/>
        <end position="380"/>
    </location>
</feature>
<dbReference type="PANTHER" id="PTHR30474:SF14">
    <property type="entry name" value="CELL CYCLE PROTEIN"/>
    <property type="match status" value="1"/>
</dbReference>
<evidence type="ECO:0000313" key="7">
    <source>
        <dbReference type="EMBL" id="GEP44369.1"/>
    </source>
</evidence>
<protein>
    <submittedName>
        <fullName evidence="7">Cell cycle protein</fullName>
    </submittedName>
</protein>
<feature type="transmembrane region" description="Helical" evidence="6">
    <location>
        <begin position="324"/>
        <end position="351"/>
    </location>
</feature>
<dbReference type="RefSeq" id="WP_146852252.1">
    <property type="nucleotide sequence ID" value="NZ_BKAG01000029.1"/>
</dbReference>
<evidence type="ECO:0000256" key="5">
    <source>
        <dbReference type="ARBA" id="ARBA00023136"/>
    </source>
</evidence>
<feature type="transmembrane region" description="Helical" evidence="6">
    <location>
        <begin position="296"/>
        <end position="317"/>
    </location>
</feature>
<dbReference type="PANTHER" id="PTHR30474">
    <property type="entry name" value="CELL CYCLE PROTEIN"/>
    <property type="match status" value="1"/>
</dbReference>
<evidence type="ECO:0000256" key="3">
    <source>
        <dbReference type="ARBA" id="ARBA00022960"/>
    </source>
</evidence>
<dbReference type="AlphaFoldDB" id="A0A512MCA6"/>
<evidence type="ECO:0000256" key="1">
    <source>
        <dbReference type="ARBA" id="ARBA00004141"/>
    </source>
</evidence>